<dbReference type="EMBL" id="CP065053">
    <property type="protein sequence ID" value="QPI48036.1"/>
    <property type="molecule type" value="Genomic_DNA"/>
</dbReference>
<evidence type="ECO:0000313" key="2">
    <source>
        <dbReference type="EMBL" id="QPI48036.1"/>
    </source>
</evidence>
<sequence>MPSGPRPFPSLISLSLVVAALLCPSTARACKDRMYPATFPVAELHGYAHAYVVRVSRLTYAVTFGQGEYSAPFSFEGTVIRTIKGPRLAGEVIRGATGSGEEAHARCPISLDEGKTYLLMLNGSGFTYALPRYGSLYVSADRPEFEGYVADLTKGSQ</sequence>
<accession>A0AA48W9X1</accession>
<reference evidence="2 3" key="1">
    <citation type="submission" date="2020-11" db="EMBL/GenBank/DDBJ databases">
        <authorList>
            <person name="Sun Q."/>
        </authorList>
    </citation>
    <scope>NUCLEOTIDE SEQUENCE [LARGE SCALE GENOMIC DNA]</scope>
    <source>
        <strain evidence="2 3">P8398</strain>
    </source>
</reference>
<evidence type="ECO:0008006" key="4">
    <source>
        <dbReference type="Google" id="ProtNLM"/>
    </source>
</evidence>
<feature type="chain" id="PRO_5046253219" description="DUF2846 domain-containing protein" evidence="1">
    <location>
        <begin position="30"/>
        <end position="157"/>
    </location>
</feature>
<protein>
    <recommendedName>
        <fullName evidence="4">DUF2846 domain-containing protein</fullName>
    </recommendedName>
</protein>
<keyword evidence="3" id="KW-1185">Reference proteome</keyword>
<gene>
    <name evidence="2" type="ORF">IV454_21080</name>
</gene>
<keyword evidence="1" id="KW-0732">Signal</keyword>
<evidence type="ECO:0000256" key="1">
    <source>
        <dbReference type="SAM" id="SignalP"/>
    </source>
</evidence>
<name>A0AA48W9X1_9BURK</name>
<feature type="signal peptide" evidence="1">
    <location>
        <begin position="1"/>
        <end position="29"/>
    </location>
</feature>
<proteinExistence type="predicted"/>
<dbReference type="RefSeq" id="WP_206087678.1">
    <property type="nucleotide sequence ID" value="NZ_CP065053.1"/>
</dbReference>
<dbReference type="Proteomes" id="UP000662888">
    <property type="component" value="Chromosome"/>
</dbReference>
<evidence type="ECO:0000313" key="3">
    <source>
        <dbReference type="Proteomes" id="UP000662888"/>
    </source>
</evidence>
<organism evidence="2 3">
    <name type="scientific">Massilia antarctica</name>
    <dbReference type="NCBI Taxonomy" id="2765360"/>
    <lineage>
        <taxon>Bacteria</taxon>
        <taxon>Pseudomonadati</taxon>
        <taxon>Pseudomonadota</taxon>
        <taxon>Betaproteobacteria</taxon>
        <taxon>Burkholderiales</taxon>
        <taxon>Oxalobacteraceae</taxon>
        <taxon>Telluria group</taxon>
        <taxon>Massilia</taxon>
    </lineage>
</organism>